<evidence type="ECO:0008006" key="3">
    <source>
        <dbReference type="Google" id="ProtNLM"/>
    </source>
</evidence>
<dbReference type="AlphaFoldDB" id="A0A517LX80"/>
<organism evidence="1 2">
    <name type="scientific">Rosistilla ulvae</name>
    <dbReference type="NCBI Taxonomy" id="1930277"/>
    <lineage>
        <taxon>Bacteria</taxon>
        <taxon>Pseudomonadati</taxon>
        <taxon>Planctomycetota</taxon>
        <taxon>Planctomycetia</taxon>
        <taxon>Pirellulales</taxon>
        <taxon>Pirellulaceae</taxon>
        <taxon>Rosistilla</taxon>
    </lineage>
</organism>
<keyword evidence="2" id="KW-1185">Reference proteome</keyword>
<dbReference type="InterPro" id="IPR027417">
    <property type="entry name" value="P-loop_NTPase"/>
</dbReference>
<dbReference type="RefSeq" id="WP_145343455.1">
    <property type="nucleotide sequence ID" value="NZ_CP036261.1"/>
</dbReference>
<sequence length="340" mass="38777">MTYQNLLRNKHLNNVMQIKAKYSAQSDDELFLQELNQLLKPAHDAHLIEPACEKHATIHVIGSPRSGTTLLTQLVASEFNVGFINNLSAAFWLAPAYGIRLARKLNRYQFESNLRSDFGQTNAIGEPHEFGRFWRELLGYSDMSEPCESHEKAIDWNRVKAVQASMLNANDGPMLFKSFLVAWHLKKFSEVMEKSLFVWIRRDLLENALSLLKTRRDYAASLDEWVGLRPKACSTNDFPTVHQQVAAQVYFVNSRIEQQLNDIDVSRWALVDYAMLCSDPNSELDRIFLKAQGLDATIKRRSLSILAQRESKPSNDADVGDIVKLQAAFDEIRDNQESVS</sequence>
<dbReference type="SUPFAM" id="SSF52540">
    <property type="entry name" value="P-loop containing nucleoside triphosphate hydrolases"/>
    <property type="match status" value="1"/>
</dbReference>
<name>A0A517LX80_9BACT</name>
<evidence type="ECO:0000313" key="2">
    <source>
        <dbReference type="Proteomes" id="UP000319557"/>
    </source>
</evidence>
<dbReference type="EMBL" id="CP036261">
    <property type="protein sequence ID" value="QDS87236.1"/>
    <property type="molecule type" value="Genomic_DNA"/>
</dbReference>
<dbReference type="OrthoDB" id="9800698at2"/>
<dbReference type="Gene3D" id="3.40.50.300">
    <property type="entry name" value="P-loop containing nucleotide triphosphate hydrolases"/>
    <property type="match status" value="1"/>
</dbReference>
<proteinExistence type="predicted"/>
<evidence type="ECO:0000313" key="1">
    <source>
        <dbReference type="EMBL" id="QDS87236.1"/>
    </source>
</evidence>
<dbReference type="Pfam" id="PF13469">
    <property type="entry name" value="Sulfotransfer_3"/>
    <property type="match status" value="1"/>
</dbReference>
<dbReference type="KEGG" id="ruv:EC9_14140"/>
<accession>A0A517LX80</accession>
<protein>
    <recommendedName>
        <fullName evidence="3">Sulfotransferase domain protein</fullName>
    </recommendedName>
</protein>
<dbReference type="Proteomes" id="UP000319557">
    <property type="component" value="Chromosome"/>
</dbReference>
<gene>
    <name evidence="1" type="ORF">EC9_14140</name>
</gene>
<reference evidence="1 2" key="1">
    <citation type="submission" date="2019-02" db="EMBL/GenBank/DDBJ databases">
        <title>Deep-cultivation of Planctomycetes and their phenomic and genomic characterization uncovers novel biology.</title>
        <authorList>
            <person name="Wiegand S."/>
            <person name="Jogler M."/>
            <person name="Boedeker C."/>
            <person name="Pinto D."/>
            <person name="Vollmers J."/>
            <person name="Rivas-Marin E."/>
            <person name="Kohn T."/>
            <person name="Peeters S.H."/>
            <person name="Heuer A."/>
            <person name="Rast P."/>
            <person name="Oberbeckmann S."/>
            <person name="Bunk B."/>
            <person name="Jeske O."/>
            <person name="Meyerdierks A."/>
            <person name="Storesund J.E."/>
            <person name="Kallscheuer N."/>
            <person name="Luecker S."/>
            <person name="Lage O.M."/>
            <person name="Pohl T."/>
            <person name="Merkel B.J."/>
            <person name="Hornburger P."/>
            <person name="Mueller R.-W."/>
            <person name="Bruemmer F."/>
            <person name="Labrenz M."/>
            <person name="Spormann A.M."/>
            <person name="Op den Camp H."/>
            <person name="Overmann J."/>
            <person name="Amann R."/>
            <person name="Jetten M.S.M."/>
            <person name="Mascher T."/>
            <person name="Medema M.H."/>
            <person name="Devos D.P."/>
            <person name="Kaster A.-K."/>
            <person name="Ovreas L."/>
            <person name="Rohde M."/>
            <person name="Galperin M.Y."/>
            <person name="Jogler C."/>
        </authorList>
    </citation>
    <scope>NUCLEOTIDE SEQUENCE [LARGE SCALE GENOMIC DNA]</scope>
    <source>
        <strain evidence="1 2">EC9</strain>
    </source>
</reference>